<comment type="caution">
    <text evidence="1">The sequence shown here is derived from an EMBL/GenBank/DDBJ whole genome shotgun (WGS) entry which is preliminary data.</text>
</comment>
<accession>A0ABU0XQW1</accession>
<organism evidence="1 2">
    <name type="scientific">Janthinobacterium lividum</name>
    <dbReference type="NCBI Taxonomy" id="29581"/>
    <lineage>
        <taxon>Bacteria</taxon>
        <taxon>Pseudomonadati</taxon>
        <taxon>Pseudomonadota</taxon>
        <taxon>Betaproteobacteria</taxon>
        <taxon>Burkholderiales</taxon>
        <taxon>Oxalobacteraceae</taxon>
        <taxon>Janthinobacterium</taxon>
    </lineage>
</organism>
<dbReference type="Proteomes" id="UP001237592">
    <property type="component" value="Unassembled WGS sequence"/>
</dbReference>
<keyword evidence="2" id="KW-1185">Reference proteome</keyword>
<evidence type="ECO:0000313" key="2">
    <source>
        <dbReference type="Proteomes" id="UP001237592"/>
    </source>
</evidence>
<name>A0ABU0XQW1_9BURK</name>
<gene>
    <name evidence="1" type="ORF">RB624_08420</name>
</gene>
<evidence type="ECO:0000313" key="1">
    <source>
        <dbReference type="EMBL" id="MDQ4625906.1"/>
    </source>
</evidence>
<dbReference type="EMBL" id="JAVFKP010000001">
    <property type="protein sequence ID" value="MDQ4625906.1"/>
    <property type="molecule type" value="Genomic_DNA"/>
</dbReference>
<dbReference type="RefSeq" id="WP_307778829.1">
    <property type="nucleotide sequence ID" value="NZ_JAVFKP010000001.1"/>
</dbReference>
<sequence length="160" mass="16610">MSTVAAKTATIARRHLIHPAMTVLVHTHPLVLQLENDLLPLFRAALPPLAAAVPRALASVFAFSSGTASAFQDYHFGISCLLEDMPDDAPEEVALLVSVTGLDAGARLSAQVVWGQPSGLVEMQAELQADDMPALHAALPGLLASLQQAASRGGPSVTSA</sequence>
<proteinExistence type="predicted"/>
<protein>
    <submittedName>
        <fullName evidence="1">Uncharacterized protein</fullName>
    </submittedName>
</protein>
<reference evidence="1 2" key="1">
    <citation type="submission" date="2023-08" db="EMBL/GenBank/DDBJ databases">
        <title>Draft genome sequence of Janthinobacterium lividum.</title>
        <authorList>
            <person name="Chun B.H."/>
            <person name="Lee Y."/>
        </authorList>
    </citation>
    <scope>NUCLEOTIDE SEQUENCE [LARGE SCALE GENOMIC DNA]</scope>
    <source>
        <strain evidence="1 2">AMJK</strain>
    </source>
</reference>